<dbReference type="EMBL" id="JAADJG010000445">
    <property type="protein sequence ID" value="KAF4446700.1"/>
    <property type="molecule type" value="Genomic_DNA"/>
</dbReference>
<accession>A0A8H4NT24</accession>
<evidence type="ECO:0000313" key="1">
    <source>
        <dbReference type="EMBL" id="KAF4446700.1"/>
    </source>
</evidence>
<proteinExistence type="predicted"/>
<organism evidence="1 2">
    <name type="scientific">Fusarium austroafricanum</name>
    <dbReference type="NCBI Taxonomy" id="2364996"/>
    <lineage>
        <taxon>Eukaryota</taxon>
        <taxon>Fungi</taxon>
        <taxon>Dikarya</taxon>
        <taxon>Ascomycota</taxon>
        <taxon>Pezizomycotina</taxon>
        <taxon>Sordariomycetes</taxon>
        <taxon>Hypocreomycetidae</taxon>
        <taxon>Hypocreales</taxon>
        <taxon>Nectriaceae</taxon>
        <taxon>Fusarium</taxon>
        <taxon>Fusarium concolor species complex</taxon>
    </lineage>
</organism>
<dbReference type="OrthoDB" id="5087463at2759"/>
<name>A0A8H4NT24_9HYPO</name>
<comment type="caution">
    <text evidence="1">The sequence shown here is derived from an EMBL/GenBank/DDBJ whole genome shotgun (WGS) entry which is preliminary data.</text>
</comment>
<dbReference type="Proteomes" id="UP000605986">
    <property type="component" value="Unassembled WGS sequence"/>
</dbReference>
<protein>
    <submittedName>
        <fullName evidence="1">Uncharacterized protein</fullName>
    </submittedName>
</protein>
<reference evidence="1" key="1">
    <citation type="submission" date="2020-01" db="EMBL/GenBank/DDBJ databases">
        <title>Identification and distribution of gene clusters putatively required for synthesis of sphingolipid metabolism inhibitors in phylogenetically diverse species of the filamentous fungus Fusarium.</title>
        <authorList>
            <person name="Kim H.-S."/>
            <person name="Busman M."/>
            <person name="Brown D.W."/>
            <person name="Divon H."/>
            <person name="Uhlig S."/>
            <person name="Proctor R.H."/>
        </authorList>
    </citation>
    <scope>NUCLEOTIDE SEQUENCE</scope>
    <source>
        <strain evidence="1">NRRL 53441</strain>
    </source>
</reference>
<dbReference type="AlphaFoldDB" id="A0A8H4NT24"/>
<gene>
    <name evidence="1" type="ORF">F53441_9633</name>
</gene>
<sequence length="174" mass="19317">MSLIVTLKLKREHLPPNPRLSSSPVPASLPFSPPTKQQFVTSSPRTSRFADKCPVCKATIVNRNGGLHRHIKRHAKLAKIEAMNIEIEPMRGHTVEFDIARARDIWLSVPAKLRSTGGVFLDGPLAGKGVIEGMPEVFLPNGRVKTKWMWIKKDLETRIGRGPLKTLKNTNATA</sequence>
<keyword evidence="2" id="KW-1185">Reference proteome</keyword>
<evidence type="ECO:0000313" key="2">
    <source>
        <dbReference type="Proteomes" id="UP000605986"/>
    </source>
</evidence>